<keyword evidence="2" id="KW-0808">Transferase</keyword>
<sequence>MKVVLFCGGLGLRMRDYSESIPKPMVPIGYRPILWHVMKFYAHFGYKDFILCLGHRADLIKEYFLNYQETLTNDFVMTGGKHVDLITSDIHDWKITFADTGLQSNIAQRLLAVRPYLEGEEVFLANYSDGLVDLDLRAYVERAVASGKIANFVSVRPNVTFHYVSADDDGTVRDIRSSEEADNWQNAGYFVFRKEIFDYIGPGEELVNEPFHRLIRAGQLLTYKHHGFWACMDTYKEMQALNDMYSRGNAPWELWKRRPPLAPAPLARP</sequence>
<evidence type="ECO:0000313" key="2">
    <source>
        <dbReference type="EMBL" id="RIH81122.1"/>
    </source>
</evidence>
<dbReference type="EC" id="2.7.7.33" evidence="2"/>
<dbReference type="CDD" id="cd02524">
    <property type="entry name" value="G1P_cytidylyltransferase"/>
    <property type="match status" value="1"/>
</dbReference>
<dbReference type="PANTHER" id="PTHR47183">
    <property type="entry name" value="GLUCOSE-1-PHOSPHATE CYTIDYLYLTRANSFERASE-RELATED"/>
    <property type="match status" value="1"/>
</dbReference>
<protein>
    <submittedName>
        <fullName evidence="2">Glucose-1-phosphate cytidylyltransferase</fullName>
        <ecNumber evidence="2">2.7.7.33</ecNumber>
    </submittedName>
</protein>
<dbReference type="InterPro" id="IPR029044">
    <property type="entry name" value="Nucleotide-diphossugar_trans"/>
</dbReference>
<dbReference type="Gene3D" id="3.90.550.10">
    <property type="entry name" value="Spore Coat Polysaccharide Biosynthesis Protein SpsA, Chain A"/>
    <property type="match status" value="1"/>
</dbReference>
<dbReference type="SUPFAM" id="SSF53448">
    <property type="entry name" value="Nucleotide-diphospho-sugar transferases"/>
    <property type="match status" value="1"/>
</dbReference>
<name>A0A399EFU1_9DEIN</name>
<dbReference type="GO" id="GO:0047343">
    <property type="term" value="F:glucose-1-phosphate cytidylyltransferase activity"/>
    <property type="evidence" value="ECO:0007669"/>
    <property type="project" value="UniProtKB-EC"/>
</dbReference>
<keyword evidence="3" id="KW-1185">Reference proteome</keyword>
<dbReference type="OrthoDB" id="9801899at2"/>
<dbReference type="Proteomes" id="UP000265715">
    <property type="component" value="Unassembled WGS sequence"/>
</dbReference>
<organism evidence="2 3">
    <name type="scientific">Calidithermus terrae</name>
    <dbReference type="NCBI Taxonomy" id="1408545"/>
    <lineage>
        <taxon>Bacteria</taxon>
        <taxon>Thermotogati</taxon>
        <taxon>Deinococcota</taxon>
        <taxon>Deinococci</taxon>
        <taxon>Thermales</taxon>
        <taxon>Thermaceae</taxon>
        <taxon>Calidithermus</taxon>
    </lineage>
</organism>
<proteinExistence type="predicted"/>
<reference evidence="2 3" key="1">
    <citation type="submission" date="2018-08" db="EMBL/GenBank/DDBJ databases">
        <title>Meiothermus terrae DSM 26712 genome sequencing project.</title>
        <authorList>
            <person name="Da Costa M.S."/>
            <person name="Albuquerque L."/>
            <person name="Raposo P."/>
            <person name="Froufe H.J.C."/>
            <person name="Barroso C.S."/>
            <person name="Egas C."/>
        </authorList>
    </citation>
    <scope>NUCLEOTIDE SEQUENCE [LARGE SCALE GENOMIC DNA]</scope>
    <source>
        <strain evidence="2 3">DSM 26712</strain>
    </source>
</reference>
<evidence type="ECO:0000313" key="3">
    <source>
        <dbReference type="Proteomes" id="UP000265715"/>
    </source>
</evidence>
<feature type="domain" description="Nucleotidyl transferase" evidence="1">
    <location>
        <begin position="3"/>
        <end position="200"/>
    </location>
</feature>
<comment type="caution">
    <text evidence="2">The sequence shown here is derived from an EMBL/GenBank/DDBJ whole genome shotgun (WGS) entry which is preliminary data.</text>
</comment>
<dbReference type="AlphaFoldDB" id="A0A399EFU1"/>
<dbReference type="PANTHER" id="PTHR47183:SF3">
    <property type="entry name" value="TRANSFERASE"/>
    <property type="match status" value="1"/>
</dbReference>
<dbReference type="InterPro" id="IPR013446">
    <property type="entry name" value="G1P_cyt_trans-like"/>
</dbReference>
<dbReference type="InterPro" id="IPR005835">
    <property type="entry name" value="NTP_transferase_dom"/>
</dbReference>
<gene>
    <name evidence="2" type="primary">rfbF_2</name>
    <name evidence="2" type="ORF">Mterra_03375</name>
</gene>
<dbReference type="Pfam" id="PF00483">
    <property type="entry name" value="NTP_transferase"/>
    <property type="match status" value="1"/>
</dbReference>
<keyword evidence="2" id="KW-0548">Nucleotidyltransferase</keyword>
<accession>A0A399EFU1</accession>
<dbReference type="RefSeq" id="WP_119316290.1">
    <property type="nucleotide sequence ID" value="NZ_QXDL01000204.1"/>
</dbReference>
<dbReference type="EMBL" id="QXDL01000204">
    <property type="protein sequence ID" value="RIH81122.1"/>
    <property type="molecule type" value="Genomic_DNA"/>
</dbReference>
<evidence type="ECO:0000259" key="1">
    <source>
        <dbReference type="Pfam" id="PF00483"/>
    </source>
</evidence>